<dbReference type="EMBL" id="SHKX01000012">
    <property type="protein sequence ID" value="RZU44898.1"/>
    <property type="molecule type" value="Genomic_DNA"/>
</dbReference>
<reference evidence="2 3" key="1">
    <citation type="submission" date="2019-02" db="EMBL/GenBank/DDBJ databases">
        <title>Genomic Encyclopedia of Type Strains, Phase IV (KMG-IV): sequencing the most valuable type-strain genomes for metagenomic binning, comparative biology and taxonomic classification.</title>
        <authorList>
            <person name="Goeker M."/>
        </authorList>
    </citation>
    <scope>NUCLEOTIDE SEQUENCE [LARGE SCALE GENOMIC DNA]</scope>
    <source>
        <strain evidence="2 3">DSM 105135</strain>
    </source>
</reference>
<keyword evidence="1" id="KW-0472">Membrane</keyword>
<dbReference type="AlphaFoldDB" id="A0A4Q7Z3U1"/>
<evidence type="ECO:0000256" key="1">
    <source>
        <dbReference type="SAM" id="Phobius"/>
    </source>
</evidence>
<dbReference type="OrthoDB" id="5734946at2"/>
<keyword evidence="1" id="KW-0812">Transmembrane</keyword>
<proteinExistence type="predicted"/>
<keyword evidence="1" id="KW-1133">Transmembrane helix</keyword>
<keyword evidence="3" id="KW-1185">Reference proteome</keyword>
<evidence type="ECO:0000313" key="3">
    <source>
        <dbReference type="Proteomes" id="UP000292423"/>
    </source>
</evidence>
<gene>
    <name evidence="2" type="ORF">EV700_1699</name>
</gene>
<comment type="caution">
    <text evidence="2">The sequence shown here is derived from an EMBL/GenBank/DDBJ whole genome shotgun (WGS) entry which is preliminary data.</text>
</comment>
<accession>A0A4Q7Z3U1</accession>
<organism evidence="2 3">
    <name type="scientific">Fluviicoccus keumensis</name>
    <dbReference type="NCBI Taxonomy" id="1435465"/>
    <lineage>
        <taxon>Bacteria</taxon>
        <taxon>Pseudomonadati</taxon>
        <taxon>Pseudomonadota</taxon>
        <taxon>Gammaproteobacteria</taxon>
        <taxon>Moraxellales</taxon>
        <taxon>Moraxellaceae</taxon>
        <taxon>Fluviicoccus</taxon>
    </lineage>
</organism>
<dbReference type="InterPro" id="IPR032314">
    <property type="entry name" value="DUF4845"/>
</dbReference>
<dbReference type="RefSeq" id="WP_130412727.1">
    <property type="nucleotide sequence ID" value="NZ_SHKX01000012.1"/>
</dbReference>
<evidence type="ECO:0000313" key="2">
    <source>
        <dbReference type="EMBL" id="RZU44898.1"/>
    </source>
</evidence>
<name>A0A4Q7Z3U1_9GAMM</name>
<dbReference type="Pfam" id="PF16137">
    <property type="entry name" value="DUF4845"/>
    <property type="match status" value="1"/>
</dbReference>
<feature type="transmembrane region" description="Helical" evidence="1">
    <location>
        <begin position="7"/>
        <end position="35"/>
    </location>
</feature>
<protein>
    <submittedName>
        <fullName evidence="2">Uncharacterized protein DUF4845</fullName>
    </submittedName>
</protein>
<sequence>MRSKQQGLSYFGVVAAISLFAVLLKVGVVVGPMYMDYLTIDKTISNMFKETDVSGKSVEVFRSGIMGRLEMNNMRDRKVDDIMTIRRDGNNFVILLDYEDRKQLYGNLDAVAHFKKTYSTENPDGVVDNTPAEAPAK</sequence>
<dbReference type="Proteomes" id="UP000292423">
    <property type="component" value="Unassembled WGS sequence"/>
</dbReference>